<dbReference type="RefSeq" id="WP_280618466.1">
    <property type="nucleotide sequence ID" value="NZ_JAROYP010000018.1"/>
</dbReference>
<evidence type="ECO:0000313" key="11">
    <source>
        <dbReference type="Proteomes" id="UP001159179"/>
    </source>
</evidence>
<reference evidence="10" key="1">
    <citation type="submission" date="2023-03" db="EMBL/GenBank/DDBJ databases">
        <title>Bacterial isolates from washroom surfaces on a university campus.</title>
        <authorList>
            <person name="Holman D.B."/>
            <person name="Gzyl K.E."/>
            <person name="Taheri A.E."/>
        </authorList>
    </citation>
    <scope>NUCLEOTIDE SEQUENCE</scope>
    <source>
        <strain evidence="10">RD03</strain>
    </source>
</reference>
<dbReference type="InterPro" id="IPR015424">
    <property type="entry name" value="PyrdxlP-dep_Trfase"/>
</dbReference>
<proteinExistence type="inferred from homology"/>
<organism evidence="10 11">
    <name type="scientific">Heyndrickxia oleronia</name>
    <dbReference type="NCBI Taxonomy" id="38875"/>
    <lineage>
        <taxon>Bacteria</taxon>
        <taxon>Bacillati</taxon>
        <taxon>Bacillota</taxon>
        <taxon>Bacilli</taxon>
        <taxon>Bacillales</taxon>
        <taxon>Bacillaceae</taxon>
        <taxon>Heyndrickxia</taxon>
    </lineage>
</organism>
<dbReference type="InterPro" id="IPR015422">
    <property type="entry name" value="PyrdxlP-dep_Trfase_small"/>
</dbReference>
<dbReference type="AlphaFoldDB" id="A0AAW6T071"/>
<name>A0AAW6T071_9BACI</name>
<dbReference type="Gene3D" id="3.90.1150.10">
    <property type="entry name" value="Aspartate Aminotransferase, domain 1"/>
    <property type="match status" value="1"/>
</dbReference>
<dbReference type="GO" id="GO:0009086">
    <property type="term" value="P:methionine biosynthetic process"/>
    <property type="evidence" value="ECO:0007669"/>
    <property type="project" value="UniProtKB-KW"/>
</dbReference>
<evidence type="ECO:0000256" key="4">
    <source>
        <dbReference type="ARBA" id="ARBA00022605"/>
    </source>
</evidence>
<evidence type="ECO:0000256" key="9">
    <source>
        <dbReference type="RuleBase" id="RU362118"/>
    </source>
</evidence>
<keyword evidence="4" id="KW-0028">Amino-acid biosynthesis</keyword>
<dbReference type="InterPro" id="IPR015421">
    <property type="entry name" value="PyrdxlP-dep_Trfase_major"/>
</dbReference>
<evidence type="ECO:0000256" key="6">
    <source>
        <dbReference type="ARBA" id="ARBA00023167"/>
    </source>
</evidence>
<evidence type="ECO:0000256" key="3">
    <source>
        <dbReference type="ARBA" id="ARBA00012224"/>
    </source>
</evidence>
<dbReference type="SUPFAM" id="SSF53383">
    <property type="entry name" value="PLP-dependent transferases"/>
    <property type="match status" value="1"/>
</dbReference>
<dbReference type="InterPro" id="IPR054542">
    <property type="entry name" value="Cys_met_metab_PP"/>
</dbReference>
<dbReference type="FunFam" id="3.40.640.10:FF:000009">
    <property type="entry name" value="Cystathionine gamma-synthase homolog"/>
    <property type="match status" value="1"/>
</dbReference>
<feature type="modified residue" description="N6-(pyridoxal phosphate)lysine" evidence="8">
    <location>
        <position position="202"/>
    </location>
</feature>
<dbReference type="PANTHER" id="PTHR11808:SF50">
    <property type="entry name" value="CYSTATHIONINE BETA-LYASE"/>
    <property type="match status" value="1"/>
</dbReference>
<evidence type="ECO:0000256" key="7">
    <source>
        <dbReference type="ARBA" id="ARBA00023239"/>
    </source>
</evidence>
<gene>
    <name evidence="10" type="primary">metC</name>
    <name evidence="10" type="ORF">P5X88_22885</name>
</gene>
<dbReference type="FunFam" id="3.90.1150.10:FF:000033">
    <property type="entry name" value="Cystathionine gamma-synthase"/>
    <property type="match status" value="1"/>
</dbReference>
<dbReference type="NCBIfam" id="NF005976">
    <property type="entry name" value="PRK08064.1"/>
    <property type="match status" value="1"/>
</dbReference>
<keyword evidence="5 8" id="KW-0663">Pyridoxal phosphate</keyword>
<evidence type="ECO:0000256" key="5">
    <source>
        <dbReference type="ARBA" id="ARBA00022898"/>
    </source>
</evidence>
<dbReference type="GO" id="GO:0030170">
    <property type="term" value="F:pyridoxal phosphate binding"/>
    <property type="evidence" value="ECO:0007669"/>
    <property type="project" value="InterPro"/>
</dbReference>
<dbReference type="GO" id="GO:0019346">
    <property type="term" value="P:transsulfuration"/>
    <property type="evidence" value="ECO:0007669"/>
    <property type="project" value="InterPro"/>
</dbReference>
<dbReference type="InterPro" id="IPR000277">
    <property type="entry name" value="Cys/Met-Metab_PyrdxlP-dep_enz"/>
</dbReference>
<keyword evidence="6" id="KW-0486">Methionine biosynthesis</keyword>
<comment type="similarity">
    <text evidence="2 9">Belongs to the trans-sulfuration enzymes family.</text>
</comment>
<dbReference type="GO" id="GO:0047804">
    <property type="term" value="F:cysteine-S-conjugate beta-lyase activity"/>
    <property type="evidence" value="ECO:0007669"/>
    <property type="project" value="UniProtKB-EC"/>
</dbReference>
<dbReference type="Gene3D" id="3.40.640.10">
    <property type="entry name" value="Type I PLP-dependent aspartate aminotransferase-like (Major domain)"/>
    <property type="match status" value="1"/>
</dbReference>
<protein>
    <recommendedName>
        <fullName evidence="3">cysteine-S-conjugate beta-lyase</fullName>
        <ecNumber evidence="3">4.4.1.13</ecNumber>
    </recommendedName>
</protein>
<sequence>MSRSQNDFDIETRLTSQSAFIDSATGAVNPPIHYSSTFHQHQFDQFGPYDYSRSGNPTRKVLEDMIADLEGGVKGFAFASGMAAISSAFMLLSAGDHVLISEDVYGGTFRMITQVLSRFKIEHTFVNMTDLSEVARSFQPNTKVVYVETPSNPLLHITDIEEVVRLAKAKNCFVFVDNTFMTPFLQRPLELGADIVIHSATKFLSGHSDVVAGLAVVKDEQLAEQLGYIQNAFGSILGVHDCWLLLRGMKTLGVRLKQSSQSANEIALRLQSHPLIEAVYYPGFTTHPGHSVHFRQSSGAGAVLSFSLPNQATTKLFVESLKIPVFAVSLGAVESILSYPATMSHAAMPKKERVKRGITDGLLRLSVGLENVDDLIKDIEQALLEASKIGSRILPSKIGEVTERV</sequence>
<dbReference type="Pfam" id="PF01053">
    <property type="entry name" value="Cys_Met_Meta_PP"/>
    <property type="match status" value="1"/>
</dbReference>
<dbReference type="Proteomes" id="UP001159179">
    <property type="component" value="Unassembled WGS sequence"/>
</dbReference>
<evidence type="ECO:0000313" key="10">
    <source>
        <dbReference type="EMBL" id="MDH5163790.1"/>
    </source>
</evidence>
<accession>A0AAW6T071</accession>
<dbReference type="CDD" id="cd00614">
    <property type="entry name" value="CGS_like"/>
    <property type="match status" value="1"/>
</dbReference>
<keyword evidence="7 10" id="KW-0456">Lyase</keyword>
<comment type="cofactor">
    <cofactor evidence="1 9">
        <name>pyridoxal 5'-phosphate</name>
        <dbReference type="ChEBI" id="CHEBI:597326"/>
    </cofactor>
</comment>
<dbReference type="PROSITE" id="PS00868">
    <property type="entry name" value="CYS_MET_METAB_PP"/>
    <property type="match status" value="1"/>
</dbReference>
<evidence type="ECO:0000256" key="2">
    <source>
        <dbReference type="ARBA" id="ARBA00009077"/>
    </source>
</evidence>
<dbReference type="EC" id="4.4.1.13" evidence="3"/>
<dbReference type="PANTHER" id="PTHR11808">
    <property type="entry name" value="TRANS-SULFURATION ENZYME FAMILY MEMBER"/>
    <property type="match status" value="1"/>
</dbReference>
<comment type="caution">
    <text evidence="10">The sequence shown here is derived from an EMBL/GenBank/DDBJ whole genome shotgun (WGS) entry which is preliminary data.</text>
</comment>
<dbReference type="PIRSF" id="PIRSF001434">
    <property type="entry name" value="CGS"/>
    <property type="match status" value="1"/>
</dbReference>
<evidence type="ECO:0000256" key="8">
    <source>
        <dbReference type="PIRSR" id="PIRSR001434-2"/>
    </source>
</evidence>
<evidence type="ECO:0000256" key="1">
    <source>
        <dbReference type="ARBA" id="ARBA00001933"/>
    </source>
</evidence>
<dbReference type="EMBL" id="JAROYP010000018">
    <property type="protein sequence ID" value="MDH5163790.1"/>
    <property type="molecule type" value="Genomic_DNA"/>
</dbReference>
<dbReference type="GO" id="GO:0005737">
    <property type="term" value="C:cytoplasm"/>
    <property type="evidence" value="ECO:0007669"/>
    <property type="project" value="TreeGrafter"/>
</dbReference>